<dbReference type="InterPro" id="IPR031690">
    <property type="entry name" value="DUF5079"/>
</dbReference>
<evidence type="ECO:0000313" key="3">
    <source>
        <dbReference type="EMBL" id="TGE17653.1"/>
    </source>
</evidence>
<feature type="transmembrane region" description="Helical" evidence="1">
    <location>
        <begin position="77"/>
        <end position="104"/>
    </location>
</feature>
<dbReference type="EMBL" id="SRLS01000007">
    <property type="protein sequence ID" value="TGE17653.1"/>
    <property type="molecule type" value="Genomic_DNA"/>
</dbReference>
<keyword evidence="1" id="KW-0812">Transmembrane</keyword>
<organism evidence="2 4">
    <name type="scientific">Staphylococcus petrasii</name>
    <dbReference type="NCBI Taxonomy" id="1276936"/>
    <lineage>
        <taxon>Bacteria</taxon>
        <taxon>Bacillati</taxon>
        <taxon>Bacillota</taxon>
        <taxon>Bacilli</taxon>
        <taxon>Bacillales</taxon>
        <taxon>Staphylococcaceae</taxon>
        <taxon>Staphylococcus</taxon>
    </lineage>
</organism>
<keyword evidence="5" id="KW-1185">Reference proteome</keyword>
<feature type="transmembrane region" description="Helical" evidence="1">
    <location>
        <begin position="149"/>
        <end position="164"/>
    </location>
</feature>
<gene>
    <name evidence="3" type="ORF">BJR09_05845</name>
    <name evidence="2" type="ORF">NCTC13830_02173</name>
</gene>
<evidence type="ECO:0000256" key="1">
    <source>
        <dbReference type="SAM" id="Phobius"/>
    </source>
</evidence>
<feature type="transmembrane region" description="Helical" evidence="1">
    <location>
        <begin position="47"/>
        <end position="65"/>
    </location>
</feature>
<reference evidence="2 4" key="1">
    <citation type="submission" date="2018-06" db="EMBL/GenBank/DDBJ databases">
        <authorList>
            <consortium name="Pathogen Informatics"/>
            <person name="Doyle S."/>
        </authorList>
    </citation>
    <scope>NUCLEOTIDE SEQUENCE [LARGE SCALE GENOMIC DNA]</scope>
    <source>
        <strain evidence="2 4">NCTC13830</strain>
    </source>
</reference>
<feature type="transmembrane region" description="Helical" evidence="1">
    <location>
        <begin position="12"/>
        <end position="35"/>
    </location>
</feature>
<dbReference type="PROSITE" id="PS51257">
    <property type="entry name" value="PROKAR_LIPOPROTEIN"/>
    <property type="match status" value="1"/>
</dbReference>
<feature type="transmembrane region" description="Helical" evidence="1">
    <location>
        <begin position="116"/>
        <end position="137"/>
    </location>
</feature>
<reference evidence="3 5" key="2">
    <citation type="submission" date="2019-04" db="EMBL/GenBank/DDBJ databases">
        <title>Genomic characterization of Staphylococcus petrasii strains.</title>
        <authorList>
            <person name="Vrbovska V."/>
            <person name="Kovarovic V."/>
            <person name="Maslanova I."/>
            <person name="Indrakova A."/>
            <person name="Petras P."/>
            <person name="Sedo O."/>
            <person name="Svec P."/>
            <person name="Fisarova L."/>
            <person name="Sedlacek I."/>
            <person name="Doskar J."/>
            <person name="Pantucek R."/>
        </authorList>
    </citation>
    <scope>NUCLEOTIDE SEQUENCE [LARGE SCALE GENOMIC DNA]</scope>
    <source>
        <strain evidence="3 5">P5404</strain>
    </source>
</reference>
<evidence type="ECO:0000313" key="4">
    <source>
        <dbReference type="Proteomes" id="UP000254047"/>
    </source>
</evidence>
<feature type="transmembrane region" description="Helical" evidence="1">
    <location>
        <begin position="184"/>
        <end position="202"/>
    </location>
</feature>
<dbReference type="RefSeq" id="WP_103297658.1">
    <property type="nucleotide sequence ID" value="NZ_PPQT01000028.1"/>
</dbReference>
<evidence type="ECO:0000313" key="5">
    <source>
        <dbReference type="Proteomes" id="UP000297598"/>
    </source>
</evidence>
<dbReference type="Proteomes" id="UP000297598">
    <property type="component" value="Unassembled WGS sequence"/>
</dbReference>
<keyword evidence="1" id="KW-1133">Transmembrane helix</keyword>
<accession>A0A380G3D0</accession>
<dbReference type="Pfam" id="PF16882">
    <property type="entry name" value="DUF5079"/>
    <property type="match status" value="1"/>
</dbReference>
<proteinExistence type="predicted"/>
<protein>
    <submittedName>
        <fullName evidence="3">DUF5079 family protein</fullName>
    </submittedName>
    <submittedName>
        <fullName evidence="2">Membrane protein</fullName>
    </submittedName>
</protein>
<dbReference type="AlphaFoldDB" id="A0A380G3D0"/>
<dbReference type="Proteomes" id="UP000254047">
    <property type="component" value="Unassembled WGS sequence"/>
</dbReference>
<sequence>MDRESYEYFKKIGTPAIGIFILCILLFSCITYKAGLTWEETPLYLKVSSIVMIIALIPSICQLFIKRNFETPKQMMIFSKVFLLDAYICCFFLPFSMFQLYAFIAALNKVDIKDFWYLNLIVLILWMTIRLSINFLLFHTPKFLGDNKFIAILILKFLGSGIYLEKIIEFFMIPDIEENKIRLYFGQFVFILASHACILVYIKLYANVTGSYYYNDEGKKRSEEEIKQLT</sequence>
<name>A0A380G3D0_9STAP</name>
<dbReference type="EMBL" id="UHDO01000001">
    <property type="protein sequence ID" value="SUM44763.1"/>
    <property type="molecule type" value="Genomic_DNA"/>
</dbReference>
<keyword evidence="1" id="KW-0472">Membrane</keyword>
<evidence type="ECO:0000313" key="2">
    <source>
        <dbReference type="EMBL" id="SUM44763.1"/>
    </source>
</evidence>